<evidence type="ECO:0000313" key="14">
    <source>
        <dbReference type="Proteomes" id="UP001222770"/>
    </source>
</evidence>
<feature type="region of interest" description="Disordered" evidence="11">
    <location>
        <begin position="122"/>
        <end position="151"/>
    </location>
</feature>
<keyword evidence="8 10" id="KW-1133">Transmembrane helix</keyword>
<keyword evidence="10" id="KW-0735">Signal-anchor</keyword>
<feature type="compositionally biased region" description="Pro residues" evidence="11">
    <location>
        <begin position="55"/>
        <end position="71"/>
    </location>
</feature>
<dbReference type="PROSITE" id="PS52015">
    <property type="entry name" value="TONB_CTD"/>
    <property type="match status" value="1"/>
</dbReference>
<feature type="transmembrane region" description="Helical" evidence="10">
    <location>
        <begin position="12"/>
        <end position="31"/>
    </location>
</feature>
<dbReference type="EMBL" id="JAROCY010000011">
    <property type="protein sequence ID" value="MDF8334073.1"/>
    <property type="molecule type" value="Genomic_DNA"/>
</dbReference>
<keyword evidence="9 10" id="KW-0472">Membrane</keyword>
<sequence>MYRPPGRHAFQRSVIAIAVAALHALAIWALVTGLAGRAVQQVVQQLNAVDLPLDRPSPSPTPTPSATPQPMPKLRDAARPAAAAAPEGRKASEVAVLPPVMVPLPELVPAAPVTGGGNGATGAGSGAGGAGNGSGSGTGGNRAGSGGGGVAVHARQIRGKLSRSDYPSDMRKAGIGGQVSIAVTIGISGRVDDCKVVRSSGVPRLDDMTCQLVRERYVFSPARDAAGRPTPDWVRETHVWWSGRKPVPAQVPPAPAPDGQ</sequence>
<feature type="compositionally biased region" description="Gly residues" evidence="11">
    <location>
        <begin position="122"/>
        <end position="150"/>
    </location>
</feature>
<evidence type="ECO:0000313" key="13">
    <source>
        <dbReference type="EMBL" id="MDF8334073.1"/>
    </source>
</evidence>
<dbReference type="Proteomes" id="UP001222770">
    <property type="component" value="Unassembled WGS sequence"/>
</dbReference>
<evidence type="ECO:0000256" key="3">
    <source>
        <dbReference type="ARBA" id="ARBA00022448"/>
    </source>
</evidence>
<comment type="subcellular location">
    <subcellularLocation>
        <location evidence="1 10">Cell inner membrane</location>
        <topology evidence="1 10">Single-pass membrane protein</topology>
        <orientation evidence="1 10">Periplasmic side</orientation>
    </subcellularLocation>
</comment>
<evidence type="ECO:0000259" key="12">
    <source>
        <dbReference type="PROSITE" id="PS52015"/>
    </source>
</evidence>
<keyword evidence="7 10" id="KW-0653">Protein transport</keyword>
<evidence type="ECO:0000256" key="5">
    <source>
        <dbReference type="ARBA" id="ARBA00022519"/>
    </source>
</evidence>
<reference evidence="13 14" key="1">
    <citation type="submission" date="2023-03" db="EMBL/GenBank/DDBJ databases">
        <title>Novosphingobium cyanobacteriorum sp. nov., isolated from a eutrophic reservoir during the Microcystis bloom period.</title>
        <authorList>
            <person name="Kang M."/>
            <person name="Le V."/>
            <person name="Ko S.-R."/>
            <person name="Lee S.-A."/>
            <person name="Ahn C.-Y."/>
        </authorList>
    </citation>
    <scope>NUCLEOTIDE SEQUENCE [LARGE SCALE GENOMIC DNA]</scope>
    <source>
        <strain evidence="13 14">HBC54</strain>
    </source>
</reference>
<dbReference type="NCBIfam" id="TIGR01352">
    <property type="entry name" value="tonB_Cterm"/>
    <property type="match status" value="1"/>
</dbReference>
<protein>
    <recommendedName>
        <fullName evidence="10">Protein TonB</fullName>
    </recommendedName>
</protein>
<dbReference type="RefSeq" id="WP_277278381.1">
    <property type="nucleotide sequence ID" value="NZ_JAROCY010000011.1"/>
</dbReference>
<evidence type="ECO:0000256" key="4">
    <source>
        <dbReference type="ARBA" id="ARBA00022475"/>
    </source>
</evidence>
<evidence type="ECO:0000256" key="11">
    <source>
        <dbReference type="SAM" id="MobiDB-lite"/>
    </source>
</evidence>
<organism evidence="13 14">
    <name type="scientific">Novosphingobium cyanobacteriorum</name>
    <dbReference type="NCBI Taxonomy" id="3024215"/>
    <lineage>
        <taxon>Bacteria</taxon>
        <taxon>Pseudomonadati</taxon>
        <taxon>Pseudomonadota</taxon>
        <taxon>Alphaproteobacteria</taxon>
        <taxon>Sphingomonadales</taxon>
        <taxon>Sphingomonadaceae</taxon>
        <taxon>Novosphingobium</taxon>
    </lineage>
</organism>
<keyword evidence="6 10" id="KW-0812">Transmembrane</keyword>
<dbReference type="Pfam" id="PF03544">
    <property type="entry name" value="TonB_C"/>
    <property type="match status" value="1"/>
</dbReference>
<dbReference type="InterPro" id="IPR037682">
    <property type="entry name" value="TonB_C"/>
</dbReference>
<keyword evidence="3 10" id="KW-0813">Transport</keyword>
<comment type="function">
    <text evidence="10">Interacts with outer membrane receptor proteins that carry out high-affinity binding and energy dependent uptake into the periplasmic space of specific substrates. It could act to transduce energy from the cytoplasmic membrane to specific energy-requiring processes in the outer membrane, resulting in the release into the periplasm of ligands bound by these outer membrane proteins.</text>
</comment>
<evidence type="ECO:0000256" key="2">
    <source>
        <dbReference type="ARBA" id="ARBA00006555"/>
    </source>
</evidence>
<dbReference type="Gene3D" id="3.30.1150.10">
    <property type="match status" value="1"/>
</dbReference>
<dbReference type="InterPro" id="IPR051045">
    <property type="entry name" value="TonB-dependent_transducer"/>
</dbReference>
<evidence type="ECO:0000256" key="8">
    <source>
        <dbReference type="ARBA" id="ARBA00022989"/>
    </source>
</evidence>
<gene>
    <name evidence="13" type="ORF">POM99_12735</name>
</gene>
<accession>A0ABT6CKJ6</accession>
<evidence type="ECO:0000256" key="6">
    <source>
        <dbReference type="ARBA" id="ARBA00022692"/>
    </source>
</evidence>
<keyword evidence="14" id="KW-1185">Reference proteome</keyword>
<keyword evidence="4 10" id="KW-1003">Cell membrane</keyword>
<evidence type="ECO:0000256" key="10">
    <source>
        <dbReference type="RuleBase" id="RU362123"/>
    </source>
</evidence>
<comment type="caution">
    <text evidence="13">The sequence shown here is derived from an EMBL/GenBank/DDBJ whole genome shotgun (WGS) entry which is preliminary data.</text>
</comment>
<feature type="domain" description="TonB C-terminal" evidence="12">
    <location>
        <begin position="151"/>
        <end position="248"/>
    </location>
</feature>
<feature type="region of interest" description="Disordered" evidence="11">
    <location>
        <begin position="51"/>
        <end position="90"/>
    </location>
</feature>
<dbReference type="PANTHER" id="PTHR33446">
    <property type="entry name" value="PROTEIN TONB-RELATED"/>
    <property type="match status" value="1"/>
</dbReference>
<comment type="similarity">
    <text evidence="2 10">Belongs to the TonB family.</text>
</comment>
<dbReference type="SUPFAM" id="SSF74653">
    <property type="entry name" value="TolA/TonB C-terminal domain"/>
    <property type="match status" value="1"/>
</dbReference>
<dbReference type="PANTHER" id="PTHR33446:SF11">
    <property type="entry name" value="TONB3"/>
    <property type="match status" value="1"/>
</dbReference>
<name>A0ABT6CKJ6_9SPHN</name>
<proteinExistence type="inferred from homology"/>
<dbReference type="PRINTS" id="PR01374">
    <property type="entry name" value="TONBPROTEIN"/>
</dbReference>
<dbReference type="InterPro" id="IPR003538">
    <property type="entry name" value="TonB"/>
</dbReference>
<evidence type="ECO:0000256" key="1">
    <source>
        <dbReference type="ARBA" id="ARBA00004383"/>
    </source>
</evidence>
<evidence type="ECO:0000256" key="9">
    <source>
        <dbReference type="ARBA" id="ARBA00023136"/>
    </source>
</evidence>
<evidence type="ECO:0000256" key="7">
    <source>
        <dbReference type="ARBA" id="ARBA00022927"/>
    </source>
</evidence>
<dbReference type="InterPro" id="IPR006260">
    <property type="entry name" value="TonB/TolA_C"/>
</dbReference>
<keyword evidence="5 10" id="KW-0997">Cell inner membrane</keyword>